<reference evidence="2" key="1">
    <citation type="journal article" date="2020" name="Nature">
        <title>Giant virus diversity and host interactions through global metagenomics.</title>
        <authorList>
            <person name="Schulz F."/>
            <person name="Roux S."/>
            <person name="Paez-Espino D."/>
            <person name="Jungbluth S."/>
            <person name="Walsh D.A."/>
            <person name="Denef V.J."/>
            <person name="McMahon K.D."/>
            <person name="Konstantinidis K.T."/>
            <person name="Eloe-Fadrosh E.A."/>
            <person name="Kyrpides N.C."/>
            <person name="Woyke T."/>
        </authorList>
    </citation>
    <scope>NUCLEOTIDE SEQUENCE</scope>
    <source>
        <strain evidence="2">GVMAG-M-3300023174-24</strain>
    </source>
</reference>
<accession>A0A6C0DMJ7</accession>
<dbReference type="AlphaFoldDB" id="A0A6C0DMJ7"/>
<name>A0A6C0DMJ7_9ZZZZ</name>
<evidence type="ECO:0000256" key="1">
    <source>
        <dbReference type="SAM" id="MobiDB-lite"/>
    </source>
</evidence>
<sequence length="513" mass="59561">MSLLEIENLADFQEKWNVDTDFSKEKWEAVYKLFFDYKDIIKKDKNIWFNEIREMALYNLFYTDPSYFKENVQNEIFDKLLSLQEQWISIILECADDVSDKDNNYEIISFIRKGGQTTSHDFELHILHNNIEKIVKIEFKFSSNAKNKISQLTEFAAINTESASGLKLFGKSYLDFFWPNSTESRNYLQEICSSLEIDIPSNRTEWIKTAKSVSIPKNGVTAEFHRTLRDSKYAKNNNKKNIVNKSFDDFIDNTIEYIKTNLNDISSIFNVKQENKFFCIFSSGNFERDMIPKIILNDVKKTSDHAFELITSDENNIKCDMSWGNGGAGNQNPRVLFKLLPKEKTIKPAKSIKKEKTIKTVKTVKNTKSSKKEKTVKSNDNDNDNDNDNQNKTDKTDNADETDKTDNADETDKTILGGNTITSNTIKDDDYEYEWIENNEELAIGDVDGIHLLNKFHGNKDTKIEFRENNKSQNIINKMKLRSGNIYNIIKSKIKSNRTKKNTKNSKKHSRTK</sequence>
<feature type="compositionally biased region" description="Basic and acidic residues" evidence="1">
    <location>
        <begin position="370"/>
        <end position="380"/>
    </location>
</feature>
<dbReference type="EMBL" id="MN739631">
    <property type="protein sequence ID" value="QHT17089.1"/>
    <property type="molecule type" value="Genomic_DNA"/>
</dbReference>
<feature type="region of interest" description="Disordered" evidence="1">
    <location>
        <begin position="362"/>
        <end position="421"/>
    </location>
</feature>
<organism evidence="2">
    <name type="scientific">viral metagenome</name>
    <dbReference type="NCBI Taxonomy" id="1070528"/>
    <lineage>
        <taxon>unclassified sequences</taxon>
        <taxon>metagenomes</taxon>
        <taxon>organismal metagenomes</taxon>
    </lineage>
</organism>
<proteinExistence type="predicted"/>
<protein>
    <submittedName>
        <fullName evidence="2">Uncharacterized protein</fullName>
    </submittedName>
</protein>
<feature type="compositionally biased region" description="Basic and acidic residues" evidence="1">
    <location>
        <begin position="389"/>
        <end position="413"/>
    </location>
</feature>
<evidence type="ECO:0000313" key="2">
    <source>
        <dbReference type="EMBL" id="QHT17089.1"/>
    </source>
</evidence>